<keyword evidence="1" id="KW-1133">Transmembrane helix</keyword>
<gene>
    <name evidence="2" type="ORF">OW729_16360</name>
</gene>
<name>A0ABT4DCZ8_9CLOT</name>
<reference evidence="2" key="1">
    <citation type="submission" date="2022-12" db="EMBL/GenBank/DDBJ databases">
        <title>Clostridium sp. nov., isolated from industrial wastewater.</title>
        <authorList>
            <person name="Jiayan W."/>
        </authorList>
    </citation>
    <scope>NUCLEOTIDE SEQUENCE</scope>
    <source>
        <strain evidence="2">ZC22-4</strain>
    </source>
</reference>
<evidence type="ECO:0000313" key="2">
    <source>
        <dbReference type="EMBL" id="MCY6960191.1"/>
    </source>
</evidence>
<dbReference type="RefSeq" id="WP_268062628.1">
    <property type="nucleotide sequence ID" value="NZ_JAPQFJ010000022.1"/>
</dbReference>
<keyword evidence="1" id="KW-0472">Membrane</keyword>
<dbReference type="EMBL" id="JAPQFJ010000022">
    <property type="protein sequence ID" value="MCY6960191.1"/>
    <property type="molecule type" value="Genomic_DNA"/>
</dbReference>
<evidence type="ECO:0000256" key="1">
    <source>
        <dbReference type="SAM" id="Phobius"/>
    </source>
</evidence>
<protein>
    <recommendedName>
        <fullName evidence="4">DUF3784 domain-containing protein</fullName>
    </recommendedName>
</protein>
<comment type="caution">
    <text evidence="2">The sequence shown here is derived from an EMBL/GenBank/DDBJ whole genome shotgun (WGS) entry which is preliminary data.</text>
</comment>
<keyword evidence="3" id="KW-1185">Reference proteome</keyword>
<feature type="transmembrane region" description="Helical" evidence="1">
    <location>
        <begin position="6"/>
        <end position="24"/>
    </location>
</feature>
<proteinExistence type="predicted"/>
<dbReference type="Proteomes" id="UP001144612">
    <property type="component" value="Unassembled WGS sequence"/>
</dbReference>
<sequence length="97" mass="10800">MQNLQQILMLLSGIGILLFSYLIGKKQKLYLVTNNIASIKDKDKVSKSLGIALGIIGIANISTPIIIDYLGKLALIIYSILVVISVIYIIRIYIKYM</sequence>
<organism evidence="2 3">
    <name type="scientific">Clostridium brassicae</name>
    <dbReference type="NCBI Taxonomy" id="2999072"/>
    <lineage>
        <taxon>Bacteria</taxon>
        <taxon>Bacillati</taxon>
        <taxon>Bacillota</taxon>
        <taxon>Clostridia</taxon>
        <taxon>Eubacteriales</taxon>
        <taxon>Clostridiaceae</taxon>
        <taxon>Clostridium</taxon>
    </lineage>
</organism>
<feature type="transmembrane region" description="Helical" evidence="1">
    <location>
        <begin position="73"/>
        <end position="94"/>
    </location>
</feature>
<evidence type="ECO:0008006" key="4">
    <source>
        <dbReference type="Google" id="ProtNLM"/>
    </source>
</evidence>
<accession>A0ABT4DCZ8</accession>
<evidence type="ECO:0000313" key="3">
    <source>
        <dbReference type="Proteomes" id="UP001144612"/>
    </source>
</evidence>
<feature type="transmembrane region" description="Helical" evidence="1">
    <location>
        <begin position="45"/>
        <end position="67"/>
    </location>
</feature>
<keyword evidence="1" id="KW-0812">Transmembrane</keyword>